<name>A0A3A4NSH7_ABYX5</name>
<dbReference type="InterPro" id="IPR007630">
    <property type="entry name" value="RNA_pol_sigma70_r4"/>
</dbReference>
<dbReference type="Pfam" id="PF04539">
    <property type="entry name" value="Sigma70_r3"/>
    <property type="match status" value="1"/>
</dbReference>
<proteinExistence type="inferred from homology"/>
<dbReference type="Gene3D" id="1.10.10.10">
    <property type="entry name" value="Winged helix-like DNA-binding domain superfamily/Winged helix DNA-binding domain"/>
    <property type="match status" value="2"/>
</dbReference>
<dbReference type="EMBL" id="QZKU01000045">
    <property type="protein sequence ID" value="RJP23518.1"/>
    <property type="molecule type" value="Genomic_DNA"/>
</dbReference>
<dbReference type="Pfam" id="PF00140">
    <property type="entry name" value="Sigma70_r1_2"/>
    <property type="match status" value="1"/>
</dbReference>
<sequence>MDQIEYEDDAPESAPERKGSGFRHYNENLSAYLKEISRQNLLSYEEEIDLAKRMEKGDQEARKRLITSNLRLVVSVANKYLHYGLPLLDLIEEGNLGLIKAVDKYDYSKGYKFSTYATWWIRQAISRFLANYGRTIRIPVYMTEQVIKYKQATQRLYKQWGRKPTVEEIAIELEVTPEVVAELHRYSQKIASLETIVGEEEGIELGELIEDTHSIDPVDIVAKVFRDQKLMQMLDQLTQREADILQFRYGLTDGDPHTLKETGDRFSLTRERIRQIEAKAIKKLRKYIAANNIDFEEL</sequence>
<feature type="domain" description="RNA polymerase sigma-70" evidence="8">
    <location>
        <begin position="89"/>
        <end position="102"/>
    </location>
</feature>
<dbReference type="InterPro" id="IPR036388">
    <property type="entry name" value="WH-like_DNA-bd_sf"/>
</dbReference>
<dbReference type="Proteomes" id="UP000265882">
    <property type="component" value="Unassembled WGS sequence"/>
</dbReference>
<dbReference type="FunFam" id="1.10.601.10:FF:000001">
    <property type="entry name" value="RNA polymerase sigma factor SigA"/>
    <property type="match status" value="1"/>
</dbReference>
<evidence type="ECO:0000256" key="5">
    <source>
        <dbReference type="ARBA" id="ARBA00023163"/>
    </source>
</evidence>
<feature type="compositionally biased region" description="Acidic residues" evidence="7">
    <location>
        <begin position="1"/>
        <end position="11"/>
    </location>
</feature>
<evidence type="ECO:0000259" key="9">
    <source>
        <dbReference type="PROSITE" id="PS00716"/>
    </source>
</evidence>
<dbReference type="InterPro" id="IPR009042">
    <property type="entry name" value="RNA_pol_sigma70_r1_2"/>
</dbReference>
<reference evidence="10 11" key="1">
    <citation type="journal article" date="2017" name="ISME J.">
        <title>Energy and carbon metabolisms in a deep terrestrial subsurface fluid microbial community.</title>
        <authorList>
            <person name="Momper L."/>
            <person name="Jungbluth S.P."/>
            <person name="Lee M.D."/>
            <person name="Amend J.P."/>
        </authorList>
    </citation>
    <scope>NUCLEOTIDE SEQUENCE [LARGE SCALE GENOMIC DNA]</scope>
    <source>
        <strain evidence="10">SURF_5</strain>
    </source>
</reference>
<evidence type="ECO:0000256" key="7">
    <source>
        <dbReference type="SAM" id="MobiDB-lite"/>
    </source>
</evidence>
<evidence type="ECO:0000259" key="8">
    <source>
        <dbReference type="PROSITE" id="PS00715"/>
    </source>
</evidence>
<comment type="similarity">
    <text evidence="1 6">Belongs to the sigma-70 factor family.</text>
</comment>
<dbReference type="InterPro" id="IPR013324">
    <property type="entry name" value="RNA_pol_sigma_r3/r4-like"/>
</dbReference>
<keyword evidence="2 6" id="KW-0805">Transcription regulation</keyword>
<keyword evidence="3 6" id="KW-0731">Sigma factor</keyword>
<gene>
    <name evidence="10" type="ORF">C4520_06070</name>
</gene>
<dbReference type="Pfam" id="PF04542">
    <property type="entry name" value="Sigma70_r2"/>
    <property type="match status" value="1"/>
</dbReference>
<evidence type="ECO:0000256" key="3">
    <source>
        <dbReference type="ARBA" id="ARBA00023082"/>
    </source>
</evidence>
<dbReference type="PANTHER" id="PTHR30603:SF60">
    <property type="entry name" value="RNA POLYMERASE SIGMA FACTOR RPOD"/>
    <property type="match status" value="1"/>
</dbReference>
<dbReference type="PRINTS" id="PR00046">
    <property type="entry name" value="SIGMA70FCT"/>
</dbReference>
<dbReference type="AlphaFoldDB" id="A0A3A4NSH7"/>
<dbReference type="InterPro" id="IPR000943">
    <property type="entry name" value="RNA_pol_sigma70"/>
</dbReference>
<dbReference type="PROSITE" id="PS00715">
    <property type="entry name" value="SIGMA70_1"/>
    <property type="match status" value="1"/>
</dbReference>
<dbReference type="SUPFAM" id="SSF88659">
    <property type="entry name" value="Sigma3 and sigma4 domains of RNA polymerase sigma factors"/>
    <property type="match status" value="2"/>
</dbReference>
<dbReference type="GO" id="GO:0006352">
    <property type="term" value="P:DNA-templated transcription initiation"/>
    <property type="evidence" value="ECO:0007669"/>
    <property type="project" value="InterPro"/>
</dbReference>
<dbReference type="Pfam" id="PF04545">
    <property type="entry name" value="Sigma70_r4"/>
    <property type="match status" value="1"/>
</dbReference>
<comment type="function">
    <text evidence="6">Sigma factors are initiation factors that promote the attachment of RNA polymerase to specific initiation sites and are then released.</text>
</comment>
<accession>A0A3A4NSH7</accession>
<dbReference type="InterPro" id="IPR007627">
    <property type="entry name" value="RNA_pol_sigma70_r2"/>
</dbReference>
<keyword evidence="4 6" id="KW-0238">DNA-binding</keyword>
<dbReference type="InterPro" id="IPR007624">
    <property type="entry name" value="RNA_pol_sigma70_r3"/>
</dbReference>
<dbReference type="CDD" id="cd06171">
    <property type="entry name" value="Sigma70_r4"/>
    <property type="match status" value="1"/>
</dbReference>
<feature type="region of interest" description="Disordered" evidence="7">
    <location>
        <begin position="1"/>
        <end position="21"/>
    </location>
</feature>
<dbReference type="InterPro" id="IPR050239">
    <property type="entry name" value="Sigma-70_RNA_pol_init_factors"/>
</dbReference>
<dbReference type="GO" id="GO:0016987">
    <property type="term" value="F:sigma factor activity"/>
    <property type="evidence" value="ECO:0007669"/>
    <property type="project" value="UniProtKB-KW"/>
</dbReference>
<evidence type="ECO:0000313" key="10">
    <source>
        <dbReference type="EMBL" id="RJP23518.1"/>
    </source>
</evidence>
<dbReference type="InterPro" id="IPR014284">
    <property type="entry name" value="RNA_pol_sigma-70_dom"/>
</dbReference>
<dbReference type="Gene3D" id="1.10.601.10">
    <property type="entry name" value="RNA Polymerase Primary Sigma Factor"/>
    <property type="match status" value="1"/>
</dbReference>
<dbReference type="PROSITE" id="PS00716">
    <property type="entry name" value="SIGMA70_2"/>
    <property type="match status" value="1"/>
</dbReference>
<dbReference type="InterPro" id="IPR013325">
    <property type="entry name" value="RNA_pol_sigma_r2"/>
</dbReference>
<evidence type="ECO:0000313" key="11">
    <source>
        <dbReference type="Proteomes" id="UP000265882"/>
    </source>
</evidence>
<feature type="domain" description="RNA polymerase sigma-70" evidence="9">
    <location>
        <begin position="258"/>
        <end position="284"/>
    </location>
</feature>
<evidence type="ECO:0000256" key="2">
    <source>
        <dbReference type="ARBA" id="ARBA00023015"/>
    </source>
</evidence>
<dbReference type="GO" id="GO:0003677">
    <property type="term" value="F:DNA binding"/>
    <property type="evidence" value="ECO:0007669"/>
    <property type="project" value="UniProtKB-KW"/>
</dbReference>
<dbReference type="PIRSF" id="PIRSF000770">
    <property type="entry name" value="RNA_pol_sigma-SigE/K"/>
    <property type="match status" value="1"/>
</dbReference>
<dbReference type="Gene3D" id="1.20.120.1810">
    <property type="match status" value="1"/>
</dbReference>
<organism evidence="10 11">
    <name type="scientific">Abyssobacteria bacterium (strain SURF_5)</name>
    <dbReference type="NCBI Taxonomy" id="2093360"/>
    <lineage>
        <taxon>Bacteria</taxon>
        <taxon>Pseudomonadati</taxon>
        <taxon>Candidatus Hydrogenedentota</taxon>
        <taxon>Candidatus Abyssobacteria</taxon>
    </lineage>
</organism>
<protein>
    <recommendedName>
        <fullName evidence="6">RNA polymerase sigma factor</fullName>
    </recommendedName>
</protein>
<comment type="caution">
    <text evidence="10">The sequence shown here is derived from an EMBL/GenBank/DDBJ whole genome shotgun (WGS) entry which is preliminary data.</text>
</comment>
<evidence type="ECO:0000256" key="4">
    <source>
        <dbReference type="ARBA" id="ARBA00023125"/>
    </source>
</evidence>
<evidence type="ECO:0000256" key="6">
    <source>
        <dbReference type="RuleBase" id="RU362124"/>
    </source>
</evidence>
<keyword evidence="5 6" id="KW-0804">Transcription</keyword>
<evidence type="ECO:0000256" key="1">
    <source>
        <dbReference type="ARBA" id="ARBA00007788"/>
    </source>
</evidence>
<dbReference type="PANTHER" id="PTHR30603">
    <property type="entry name" value="RNA POLYMERASE SIGMA FACTOR RPO"/>
    <property type="match status" value="1"/>
</dbReference>
<dbReference type="SUPFAM" id="SSF88946">
    <property type="entry name" value="Sigma2 domain of RNA polymerase sigma factors"/>
    <property type="match status" value="1"/>
</dbReference>
<dbReference type="NCBIfam" id="TIGR02937">
    <property type="entry name" value="sigma70-ECF"/>
    <property type="match status" value="1"/>
</dbReference>